<dbReference type="InterPro" id="IPR009081">
    <property type="entry name" value="PP-bd_ACP"/>
</dbReference>
<dbReference type="Gene3D" id="1.10.1200.10">
    <property type="entry name" value="ACP-like"/>
    <property type="match status" value="1"/>
</dbReference>
<dbReference type="SUPFAM" id="SSF47336">
    <property type="entry name" value="ACP-like"/>
    <property type="match status" value="1"/>
</dbReference>
<dbReference type="PROSITE" id="PS50075">
    <property type="entry name" value="CARRIER"/>
    <property type="match status" value="1"/>
</dbReference>
<dbReference type="InterPro" id="IPR036736">
    <property type="entry name" value="ACP-like_sf"/>
</dbReference>
<keyword evidence="3" id="KW-1185">Reference proteome</keyword>
<gene>
    <name evidence="2" type="ORF">GCM10011489_21840</name>
</gene>
<dbReference type="EMBL" id="BMGC01000013">
    <property type="protein sequence ID" value="GGB33302.1"/>
    <property type="molecule type" value="Genomic_DNA"/>
</dbReference>
<dbReference type="Proteomes" id="UP000621454">
    <property type="component" value="Unassembled WGS sequence"/>
</dbReference>
<dbReference type="RefSeq" id="WP_188586615.1">
    <property type="nucleotide sequence ID" value="NZ_BMGC01000013.1"/>
</dbReference>
<dbReference type="AlphaFoldDB" id="A0A916WTN2"/>
<reference evidence="2" key="1">
    <citation type="journal article" date="2014" name="Int. J. Syst. Evol. Microbiol.">
        <title>Complete genome sequence of Corynebacterium casei LMG S-19264T (=DSM 44701T), isolated from a smear-ripened cheese.</title>
        <authorList>
            <consortium name="US DOE Joint Genome Institute (JGI-PGF)"/>
            <person name="Walter F."/>
            <person name="Albersmeier A."/>
            <person name="Kalinowski J."/>
            <person name="Ruckert C."/>
        </authorList>
    </citation>
    <scope>NUCLEOTIDE SEQUENCE</scope>
    <source>
        <strain evidence="2">CGMCC 1.12827</strain>
    </source>
</reference>
<accession>A0A916WTN2</accession>
<sequence length="84" mass="9142">MGSTNDAVTNIVIDELELEETIDSVDVDADLIDEYEADSLGLIQVLARLNKEIGVKIPRDQAGGLTTIRKIWDRVNTDLVASAS</sequence>
<protein>
    <recommendedName>
        <fullName evidence="1">Carrier domain-containing protein</fullName>
    </recommendedName>
</protein>
<evidence type="ECO:0000313" key="2">
    <source>
        <dbReference type="EMBL" id="GGB33302.1"/>
    </source>
</evidence>
<proteinExistence type="predicted"/>
<organism evidence="2 3">
    <name type="scientific">Gordonia jinhuaensis</name>
    <dbReference type="NCBI Taxonomy" id="1517702"/>
    <lineage>
        <taxon>Bacteria</taxon>
        <taxon>Bacillati</taxon>
        <taxon>Actinomycetota</taxon>
        <taxon>Actinomycetes</taxon>
        <taxon>Mycobacteriales</taxon>
        <taxon>Gordoniaceae</taxon>
        <taxon>Gordonia</taxon>
    </lineage>
</organism>
<dbReference type="Pfam" id="PF00550">
    <property type="entry name" value="PP-binding"/>
    <property type="match status" value="1"/>
</dbReference>
<feature type="domain" description="Carrier" evidence="1">
    <location>
        <begin position="2"/>
        <end position="79"/>
    </location>
</feature>
<reference evidence="2" key="2">
    <citation type="submission" date="2020-09" db="EMBL/GenBank/DDBJ databases">
        <authorList>
            <person name="Sun Q."/>
            <person name="Zhou Y."/>
        </authorList>
    </citation>
    <scope>NUCLEOTIDE SEQUENCE</scope>
    <source>
        <strain evidence="2">CGMCC 1.12827</strain>
    </source>
</reference>
<name>A0A916WTN2_9ACTN</name>
<evidence type="ECO:0000259" key="1">
    <source>
        <dbReference type="PROSITE" id="PS50075"/>
    </source>
</evidence>
<comment type="caution">
    <text evidence="2">The sequence shown here is derived from an EMBL/GenBank/DDBJ whole genome shotgun (WGS) entry which is preliminary data.</text>
</comment>
<evidence type="ECO:0000313" key="3">
    <source>
        <dbReference type="Proteomes" id="UP000621454"/>
    </source>
</evidence>